<keyword evidence="4" id="KW-1185">Reference proteome</keyword>
<dbReference type="InterPro" id="IPR027417">
    <property type="entry name" value="P-loop_NTPase"/>
</dbReference>
<reference evidence="3" key="1">
    <citation type="journal article" date="2021" name="Nat. Commun.">
        <title>Genetic determinants of endophytism in the Arabidopsis root mycobiome.</title>
        <authorList>
            <person name="Mesny F."/>
            <person name="Miyauchi S."/>
            <person name="Thiergart T."/>
            <person name="Pickel B."/>
            <person name="Atanasova L."/>
            <person name="Karlsson M."/>
            <person name="Huettel B."/>
            <person name="Barry K.W."/>
            <person name="Haridas S."/>
            <person name="Chen C."/>
            <person name="Bauer D."/>
            <person name="Andreopoulos W."/>
            <person name="Pangilinan J."/>
            <person name="LaButti K."/>
            <person name="Riley R."/>
            <person name="Lipzen A."/>
            <person name="Clum A."/>
            <person name="Drula E."/>
            <person name="Henrissat B."/>
            <person name="Kohler A."/>
            <person name="Grigoriev I.V."/>
            <person name="Martin F.M."/>
            <person name="Hacquard S."/>
        </authorList>
    </citation>
    <scope>NUCLEOTIDE SEQUENCE</scope>
    <source>
        <strain evidence="3">MPI-SDFR-AT-0120</strain>
    </source>
</reference>
<feature type="domain" description="Nephrocystin 3-like N-terminal" evidence="2">
    <location>
        <begin position="1196"/>
        <end position="1380"/>
    </location>
</feature>
<dbReference type="PANTHER" id="PTHR48182:SF3">
    <property type="entry name" value="DUF676 DOMAIN-CONTAINING PROTEIN"/>
    <property type="match status" value="1"/>
</dbReference>
<dbReference type="Pfam" id="PF24883">
    <property type="entry name" value="NPHP3_N"/>
    <property type="match status" value="2"/>
</dbReference>
<dbReference type="Gene3D" id="3.40.50.300">
    <property type="entry name" value="P-loop containing nucleotide triphosphate hydrolases"/>
    <property type="match status" value="1"/>
</dbReference>
<dbReference type="EMBL" id="JAGMVJ010000010">
    <property type="protein sequence ID" value="KAH7086988.1"/>
    <property type="molecule type" value="Genomic_DNA"/>
</dbReference>
<organism evidence="3 4">
    <name type="scientific">Paraphoma chrysanthemicola</name>
    <dbReference type="NCBI Taxonomy" id="798071"/>
    <lineage>
        <taxon>Eukaryota</taxon>
        <taxon>Fungi</taxon>
        <taxon>Dikarya</taxon>
        <taxon>Ascomycota</taxon>
        <taxon>Pezizomycotina</taxon>
        <taxon>Dothideomycetes</taxon>
        <taxon>Pleosporomycetidae</taxon>
        <taxon>Pleosporales</taxon>
        <taxon>Pleosporineae</taxon>
        <taxon>Phaeosphaeriaceae</taxon>
        <taxon>Paraphoma</taxon>
    </lineage>
</organism>
<sequence>MSEPPCGFKRLFQQCDAPELDIIAVHGIGAHRDWTWTSNGVNWLEALDMLPSAFPKARIVAYGYASSWLGKENMSTCLDGVAGRFLDHVAEIRRDCLARPVMFITHCFGGIVVEKAILKARFNDNDASRSLLSSISGLVLLGTPHRGSSAAGLASIVSAIAACIGCGQKSPILETVHKDSQMLADTVRQFAREAYRLNLRIHCFYEEKDTDIGTLVKSMIQPFSIASRTKLVDRDSACLQGYEDSALTTDHFKLNKFDEPHNANYILVRNTLQEMHKATAPPVDNVVLQCMEHIYVGDPDLQLSRIQQKWEVGISSPSHSWILSEERFCQWYECDEPRILWIHGGGTEQMTTLLSSLTQDAMFAGKALAYHFYDTGESDESIDVLRSLVWQLAYTRRPLGHHFKAYAGPGRRFTTDILRVPMLSSLLLRMLRDPDTPRTYIVLDRYVGTKDANEPLLRLIRDTSTDAFSNVKWIISSQTLGSYLDEEDSFIAVDMSHPGSFAVSPVPDLPPQQAVSSGKRYIYRLRGFPSPCDANRARELIDSVFEIGKGSYSTLDVRFVKARDYQDLSVAVVSTCEPPRCLETLGESAADHYQTDVLDCALVVDRHFHGCTQMYTNSPEAIIDADVVAIHDLTGHAYTSWVGSGEQRSMWLQQLLEVDFPHCRVMTYGYHPLGPNRCIQDLQSYCEDFLVELGKVRHTVEEKRRPLILIGHGFGGLIAAQALLQAKRYQRNPLNRDLFGSIKSFLFFALPTRGELIDEIQGLVPDGDWPPPLASVDVINDVLGKANDDLNLFPRATGRHLHILHVLPAHQVRAPESYPRSARAWSLSDRFYEQEQSLLDLPKHATTLSAFDADDPALPGFDGRSDPMYQEIFKFLAKVVAESIEARSPELVNSSLVSRTGLSVLHEIPDAVADIILIPGQDGDPWNTWSPDYRTQCHVATLGRFWPASALPRDFPTARIIVWGYACIADDEGAMLEDRASELLSDLQMRRPMGRSLIFIAQSTGGLLLKEVLRLANRGDSMATKDVMSYTSSTIFLGTPHGGDGDALSFEDVAKLATKGYWKCRTLLNQLEPGKDHFLEQYKAYDVRVTCFVQDPPSLPSARGKQTDYIVAKPAAMIDEISKSGNIATDLTGFCRFDDARNSTATAYGQIAAELRASLATIESKSLNLRDLCLASLYFKQLQERETNITVALDRTATWLFTHQEYTAWADWKHARSSTQRGLLWIRGNPGSGKSTLMKQVLAHTKSIGLRESFSVAGFFFTMRSNVRLQKSPLGLFRTILHDLLQQDKALLAAFITEFKAKRATSSSPWEWHHTELQSFFKSAYSGGIPHLRQAMIFIDALDESDAEGEHAAFEVARDLVYLFRDITAQNKLKVCLSSRHYPHIEVPDCPQISVERFNNKDIIRFVTSKLCRARDDTSVRELAKDIANRAQGVFLWVDLVVGTLNLSLHNRMRISDLKKTLSTLPPRLDDLYRGQFAEMSGKPEMEVALSIFQWVLLAKRPLAVDELRHVLTIDRTDETKKDDIMAWKKSEDCLPEDPEQFLVSLRFYTRGLAEIVVPVRCSPVQFIHESVREFFLRRQGFVILESQQNEKSLSTRHNELANFCMASLYQHGPSDDLVSPVLRSVNRYPFLRYAGEALFYHMSETEREGT</sequence>
<evidence type="ECO:0000259" key="2">
    <source>
        <dbReference type="Pfam" id="PF24883"/>
    </source>
</evidence>
<dbReference type="SUPFAM" id="SSF52540">
    <property type="entry name" value="P-loop containing nucleoside triphosphate hydrolases"/>
    <property type="match status" value="1"/>
</dbReference>
<dbReference type="GO" id="GO:0016020">
    <property type="term" value="C:membrane"/>
    <property type="evidence" value="ECO:0007669"/>
    <property type="project" value="UniProtKB-SubCell"/>
</dbReference>
<gene>
    <name evidence="3" type="ORF">FB567DRAFT_496628</name>
</gene>
<name>A0A8K0R5I1_9PLEO</name>
<feature type="non-terminal residue" evidence="3">
    <location>
        <position position="1"/>
    </location>
</feature>
<dbReference type="PANTHER" id="PTHR48182">
    <property type="entry name" value="PROTEIN SERAC1"/>
    <property type="match status" value="1"/>
</dbReference>
<comment type="caution">
    <text evidence="3">The sequence shown here is derived from an EMBL/GenBank/DDBJ whole genome shotgun (WGS) entry which is preliminary data.</text>
</comment>
<dbReference type="SUPFAM" id="SSF53474">
    <property type="entry name" value="alpha/beta-Hydrolases"/>
    <property type="match status" value="2"/>
</dbReference>
<protein>
    <recommendedName>
        <fullName evidence="2">Nephrocystin 3-like N-terminal domain-containing protein</fullName>
    </recommendedName>
</protein>
<dbReference type="InterPro" id="IPR029058">
    <property type="entry name" value="AB_hydrolase_fold"/>
</dbReference>
<proteinExistence type="predicted"/>
<dbReference type="InterPro" id="IPR056884">
    <property type="entry name" value="NPHP3-like_N"/>
</dbReference>
<keyword evidence="1" id="KW-0677">Repeat</keyword>
<dbReference type="GO" id="GO:0005783">
    <property type="term" value="C:endoplasmic reticulum"/>
    <property type="evidence" value="ECO:0007669"/>
    <property type="project" value="UniProtKB-SubCell"/>
</dbReference>
<dbReference type="Gene3D" id="3.40.50.1820">
    <property type="entry name" value="alpha/beta hydrolase"/>
    <property type="match status" value="2"/>
</dbReference>
<evidence type="ECO:0000313" key="4">
    <source>
        <dbReference type="Proteomes" id="UP000813461"/>
    </source>
</evidence>
<evidence type="ECO:0000256" key="1">
    <source>
        <dbReference type="ARBA" id="ARBA00022737"/>
    </source>
</evidence>
<accession>A0A8K0R5I1</accession>
<feature type="domain" description="Nephrocystin 3-like N-terminal" evidence="2">
    <location>
        <begin position="320"/>
        <end position="477"/>
    </location>
</feature>
<dbReference type="GO" id="GO:0005739">
    <property type="term" value="C:mitochondrion"/>
    <property type="evidence" value="ECO:0007669"/>
    <property type="project" value="UniProtKB-SubCell"/>
</dbReference>
<dbReference type="OrthoDB" id="427518at2759"/>
<dbReference type="Proteomes" id="UP000813461">
    <property type="component" value="Unassembled WGS sequence"/>
</dbReference>
<evidence type="ECO:0000313" key="3">
    <source>
        <dbReference type="EMBL" id="KAH7086988.1"/>
    </source>
</evidence>
<dbReference type="InterPro" id="IPR052374">
    <property type="entry name" value="SERAC1"/>
</dbReference>